<reference evidence="1" key="1">
    <citation type="submission" date="2019-07" db="EMBL/GenBank/DDBJ databases">
        <authorList>
            <person name="Dittberner H."/>
        </authorList>
    </citation>
    <scope>NUCLEOTIDE SEQUENCE [LARGE SCALE GENOMIC DNA]</scope>
</reference>
<dbReference type="AlphaFoldDB" id="A0A565CCB8"/>
<dbReference type="Proteomes" id="UP000489600">
    <property type="component" value="Unassembled WGS sequence"/>
</dbReference>
<dbReference type="EMBL" id="CABITT030000007">
    <property type="protein sequence ID" value="VVB11246.1"/>
    <property type="molecule type" value="Genomic_DNA"/>
</dbReference>
<sequence length="106" mass="12512">MEIYHKWHIQRTNTRSEIALEMANQIFPRRSRSRSAIYSDDIPRDMMLMMSTRKVSSIAIPRDMRTMMFIRKSCVTLFLRPNGFLWEDDCGGTRHKEVQATPITSD</sequence>
<proteinExistence type="predicted"/>
<gene>
    <name evidence="1" type="ORF">ANE_LOCUS21690</name>
</gene>
<keyword evidence="2" id="KW-1185">Reference proteome</keyword>
<evidence type="ECO:0000313" key="2">
    <source>
        <dbReference type="Proteomes" id="UP000489600"/>
    </source>
</evidence>
<comment type="caution">
    <text evidence="1">The sequence shown here is derived from an EMBL/GenBank/DDBJ whole genome shotgun (WGS) entry which is preliminary data.</text>
</comment>
<name>A0A565CCB8_9BRAS</name>
<organism evidence="1 2">
    <name type="scientific">Arabis nemorensis</name>
    <dbReference type="NCBI Taxonomy" id="586526"/>
    <lineage>
        <taxon>Eukaryota</taxon>
        <taxon>Viridiplantae</taxon>
        <taxon>Streptophyta</taxon>
        <taxon>Embryophyta</taxon>
        <taxon>Tracheophyta</taxon>
        <taxon>Spermatophyta</taxon>
        <taxon>Magnoliopsida</taxon>
        <taxon>eudicotyledons</taxon>
        <taxon>Gunneridae</taxon>
        <taxon>Pentapetalae</taxon>
        <taxon>rosids</taxon>
        <taxon>malvids</taxon>
        <taxon>Brassicales</taxon>
        <taxon>Brassicaceae</taxon>
        <taxon>Arabideae</taxon>
        <taxon>Arabis</taxon>
    </lineage>
</organism>
<protein>
    <submittedName>
        <fullName evidence="1">Uncharacterized protein</fullName>
    </submittedName>
</protein>
<accession>A0A565CCB8</accession>
<evidence type="ECO:0000313" key="1">
    <source>
        <dbReference type="EMBL" id="VVB11246.1"/>
    </source>
</evidence>